<accession>T2IRS4</accession>
<organism evidence="1 2">
    <name type="scientific">Crocosphaera watsonii WH 0005</name>
    <dbReference type="NCBI Taxonomy" id="423472"/>
    <lineage>
        <taxon>Bacteria</taxon>
        <taxon>Bacillati</taxon>
        <taxon>Cyanobacteriota</taxon>
        <taxon>Cyanophyceae</taxon>
        <taxon>Oscillatoriophycideae</taxon>
        <taxon>Chroococcales</taxon>
        <taxon>Aphanothecaceae</taxon>
        <taxon>Crocosphaera</taxon>
    </lineage>
</organism>
<dbReference type="Proteomes" id="UP000017981">
    <property type="component" value="Unassembled WGS sequence"/>
</dbReference>
<evidence type="ECO:0000313" key="2">
    <source>
        <dbReference type="Proteomes" id="UP000017981"/>
    </source>
</evidence>
<sequence>MATPIFKSEERINLTLSIKHHSLLIMAQELIQTLSAQGRTYREYRDEPDATDLIVQQDKEIVVKVHLNFPDDLYEYPHPKFGLGQKVVIADQWYYYQENGIDFSEENEIYPISAIEFVEPTSRVSKGLVEDAYFMYGIRGVKGKGTIELAWFAEPELLALYEINTGEF</sequence>
<proteinExistence type="predicted"/>
<name>T2IRS4_CROWT</name>
<dbReference type="AlphaFoldDB" id="T2IRS4"/>
<comment type="caution">
    <text evidence="1">The sequence shown here is derived from an EMBL/GenBank/DDBJ whole genome shotgun (WGS) entry which is preliminary data.</text>
</comment>
<evidence type="ECO:0000313" key="1">
    <source>
        <dbReference type="EMBL" id="CCQ55664.1"/>
    </source>
</evidence>
<reference evidence="1 2" key="2">
    <citation type="submission" date="2013-09" db="EMBL/GenBank/DDBJ databases">
        <title>Whole genome comparison of six Crocosphaera watsonii strains with differing phenotypes.</title>
        <authorList>
            <person name="Bench S.R."/>
            <person name="Heller P."/>
            <person name="Frank I."/>
            <person name="Arciniega M."/>
            <person name="Shilova I.N."/>
            <person name="Zehr J.P."/>
        </authorList>
    </citation>
    <scope>NUCLEOTIDE SEQUENCE [LARGE SCALE GENOMIC DNA]</scope>
    <source>
        <strain evidence="1 2">WH 0005</strain>
    </source>
</reference>
<gene>
    <name evidence="1" type="ORF">CWATWH0005_5046</name>
</gene>
<protein>
    <submittedName>
        <fullName evidence="1">Uncharacterized protein</fullName>
    </submittedName>
</protein>
<reference evidence="1 2" key="1">
    <citation type="submission" date="2013-01" db="EMBL/GenBank/DDBJ databases">
        <authorList>
            <person name="Bench S."/>
        </authorList>
    </citation>
    <scope>NUCLEOTIDE SEQUENCE [LARGE SCALE GENOMIC DNA]</scope>
    <source>
        <strain evidence="1 2">WH 0005</strain>
    </source>
</reference>
<dbReference type="EMBL" id="CAQL01000449">
    <property type="protein sequence ID" value="CCQ55664.1"/>
    <property type="molecule type" value="Genomic_DNA"/>
</dbReference>